<dbReference type="AlphaFoldDB" id="A0A8S1XKE5"/>
<proteinExistence type="predicted"/>
<dbReference type="Proteomes" id="UP000689195">
    <property type="component" value="Unassembled WGS sequence"/>
</dbReference>
<accession>A0A8S1XKE5</accession>
<name>A0A8S1XKE5_9CILI</name>
<dbReference type="OrthoDB" id="298118at2759"/>
<evidence type="ECO:0000313" key="1">
    <source>
        <dbReference type="EMBL" id="CAD8201228.1"/>
    </source>
</evidence>
<gene>
    <name evidence="1" type="ORF">PPENT_87.1.T1270015</name>
</gene>
<organism evidence="1 2">
    <name type="scientific">Paramecium pentaurelia</name>
    <dbReference type="NCBI Taxonomy" id="43138"/>
    <lineage>
        <taxon>Eukaryota</taxon>
        <taxon>Sar</taxon>
        <taxon>Alveolata</taxon>
        <taxon>Ciliophora</taxon>
        <taxon>Intramacronucleata</taxon>
        <taxon>Oligohymenophorea</taxon>
        <taxon>Peniculida</taxon>
        <taxon>Parameciidae</taxon>
        <taxon>Paramecium</taxon>
    </lineage>
</organism>
<protein>
    <submittedName>
        <fullName evidence="1">Uncharacterized protein</fullName>
    </submittedName>
</protein>
<sequence>MLIKKSNIINLDTIKFYEIKCQRQYEYSTNLIQNENDDNCKEKASKIQILCKRFEYNQIGNYTVIKDLDQAGRIAGFIILKEYNFLFSHYEIKFVKDCLFSKNSQLCVIISSKYISIYQLENFKLIVNQNIDWGYYYKFGAITPDSKYLIANTQENTIILYCLQKQTQIFTIYQSKPNFSQIFVSRTNNIMLSIKFGSQQVRRWQIQDDKIKYQTQFYLNQTYTLNYVTKHFILVRRLFKSFESKYCIFSNLNKQRKLIRTIKCSFFENLQMDPNCESKILISDGNKLLFLTQYKFYCIQTGRFIQASNEYSKLISKPNIEISDNQMKIEYYQKES</sequence>
<reference evidence="1" key="1">
    <citation type="submission" date="2021-01" db="EMBL/GenBank/DDBJ databases">
        <authorList>
            <consortium name="Genoscope - CEA"/>
            <person name="William W."/>
        </authorList>
    </citation>
    <scope>NUCLEOTIDE SEQUENCE</scope>
</reference>
<comment type="caution">
    <text evidence="1">The sequence shown here is derived from an EMBL/GenBank/DDBJ whole genome shotgun (WGS) entry which is preliminary data.</text>
</comment>
<keyword evidence="2" id="KW-1185">Reference proteome</keyword>
<dbReference type="EMBL" id="CAJJDO010000127">
    <property type="protein sequence ID" value="CAD8201228.1"/>
    <property type="molecule type" value="Genomic_DNA"/>
</dbReference>
<evidence type="ECO:0000313" key="2">
    <source>
        <dbReference type="Proteomes" id="UP000689195"/>
    </source>
</evidence>